<sequence length="145" mass="15675">MNTSQQNSIATVRAYIDGTPYRVELEDDLAHAWSSDMTSEQGGGNAGPTPKHLLLSSLGACTAITLRMYAARKQWPLEAVDVELHFDPDGKPASGTELRRRIVLHGPLDDSQRERLLQVANACPIHKVLTGEVRIATSLAADTGA</sequence>
<evidence type="ECO:0000313" key="1">
    <source>
        <dbReference type="EMBL" id="GAA4799671.1"/>
    </source>
</evidence>
<comment type="caution">
    <text evidence="1">The sequence shown here is derived from an EMBL/GenBank/DDBJ whole genome shotgun (WGS) entry which is preliminary data.</text>
</comment>
<dbReference type="Gene3D" id="3.30.300.20">
    <property type="match status" value="1"/>
</dbReference>
<gene>
    <name evidence="1" type="ORF">GCM10023307_27510</name>
</gene>
<proteinExistence type="predicted"/>
<dbReference type="InterPro" id="IPR003718">
    <property type="entry name" value="OsmC/Ohr_fam"/>
</dbReference>
<dbReference type="PANTHER" id="PTHR39624:SF2">
    <property type="entry name" value="OSMC-LIKE PROTEIN"/>
    <property type="match status" value="1"/>
</dbReference>
<reference evidence="2" key="1">
    <citation type="journal article" date="2019" name="Int. J. Syst. Evol. Microbiol.">
        <title>The Global Catalogue of Microorganisms (GCM) 10K type strain sequencing project: providing services to taxonomists for standard genome sequencing and annotation.</title>
        <authorList>
            <consortium name="The Broad Institute Genomics Platform"/>
            <consortium name="The Broad Institute Genome Sequencing Center for Infectious Disease"/>
            <person name="Wu L."/>
            <person name="Ma J."/>
        </authorList>
    </citation>
    <scope>NUCLEOTIDE SEQUENCE [LARGE SCALE GENOMIC DNA]</scope>
    <source>
        <strain evidence="2">JCM 18204</strain>
    </source>
</reference>
<accession>A0ABP9BSE2</accession>
<dbReference type="Proteomes" id="UP001499959">
    <property type="component" value="Unassembled WGS sequence"/>
</dbReference>
<dbReference type="InterPro" id="IPR015946">
    <property type="entry name" value="KH_dom-like_a/b"/>
</dbReference>
<organism evidence="1 2">
    <name type="scientific">Lysobacter hankyongensis</name>
    <dbReference type="NCBI Taxonomy" id="1176535"/>
    <lineage>
        <taxon>Bacteria</taxon>
        <taxon>Pseudomonadati</taxon>
        <taxon>Pseudomonadota</taxon>
        <taxon>Gammaproteobacteria</taxon>
        <taxon>Lysobacterales</taxon>
        <taxon>Lysobacteraceae</taxon>
        <taxon>Lysobacter</taxon>
    </lineage>
</organism>
<evidence type="ECO:0000313" key="2">
    <source>
        <dbReference type="Proteomes" id="UP001499959"/>
    </source>
</evidence>
<dbReference type="InterPro" id="IPR036102">
    <property type="entry name" value="OsmC/Ohrsf"/>
</dbReference>
<dbReference type="SUPFAM" id="SSF82784">
    <property type="entry name" value="OsmC-like"/>
    <property type="match status" value="1"/>
</dbReference>
<name>A0ABP9BSE2_9GAMM</name>
<keyword evidence="2" id="KW-1185">Reference proteome</keyword>
<dbReference type="RefSeq" id="WP_345303899.1">
    <property type="nucleotide sequence ID" value="NZ_BAABJE010000014.1"/>
</dbReference>
<dbReference type="Pfam" id="PF02566">
    <property type="entry name" value="OsmC"/>
    <property type="match status" value="1"/>
</dbReference>
<dbReference type="PANTHER" id="PTHR39624">
    <property type="entry name" value="PROTEIN INVOLVED IN RIMO-MEDIATED BETA-METHYLTHIOLATION OF RIBOSOMAL PROTEIN S12 YCAO"/>
    <property type="match status" value="1"/>
</dbReference>
<protein>
    <submittedName>
        <fullName evidence="1">OsmC family protein</fullName>
    </submittedName>
</protein>
<dbReference type="EMBL" id="BAABJE010000014">
    <property type="protein sequence ID" value="GAA4799671.1"/>
    <property type="molecule type" value="Genomic_DNA"/>
</dbReference>